<keyword evidence="5" id="KW-0627">Porphyrin biosynthesis</keyword>
<name>A0A0P6YB19_9CHLR</name>
<dbReference type="InterPro" id="IPR035996">
    <property type="entry name" value="4pyrrol_Methylase_sf"/>
</dbReference>
<evidence type="ECO:0000313" key="8">
    <source>
        <dbReference type="EMBL" id="KPL90463.1"/>
    </source>
</evidence>
<dbReference type="GO" id="GO:0019354">
    <property type="term" value="P:siroheme biosynthetic process"/>
    <property type="evidence" value="ECO:0007669"/>
    <property type="project" value="InterPro"/>
</dbReference>
<evidence type="ECO:0000256" key="3">
    <source>
        <dbReference type="ARBA" id="ARBA00022679"/>
    </source>
</evidence>
<evidence type="ECO:0000256" key="2">
    <source>
        <dbReference type="ARBA" id="ARBA00022603"/>
    </source>
</evidence>
<accession>A0A0P6YB19</accession>
<keyword evidence="3 6" id="KW-0808">Transferase</keyword>
<dbReference type="Gene3D" id="3.40.1010.10">
    <property type="entry name" value="Cobalt-precorrin-4 Transmethylase, Domain 1"/>
    <property type="match status" value="1"/>
</dbReference>
<comment type="caution">
    <text evidence="8">The sequence shown here is derived from an EMBL/GenBank/DDBJ whole genome shotgun (WGS) entry which is preliminary data.</text>
</comment>
<gene>
    <name evidence="8" type="ORF">SE18_07650</name>
</gene>
<dbReference type="SUPFAM" id="SSF53790">
    <property type="entry name" value="Tetrapyrrole methylase"/>
    <property type="match status" value="1"/>
</dbReference>
<evidence type="ECO:0000256" key="5">
    <source>
        <dbReference type="ARBA" id="ARBA00023244"/>
    </source>
</evidence>
<dbReference type="PATRIC" id="fig|70996.4.peg.4889"/>
<dbReference type="PROSITE" id="PS00839">
    <property type="entry name" value="SUMT_1"/>
    <property type="match status" value="1"/>
</dbReference>
<dbReference type="PANTHER" id="PTHR45790:SF3">
    <property type="entry name" value="S-ADENOSYL-L-METHIONINE-DEPENDENT UROPORPHYRINOGEN III METHYLTRANSFERASE, CHLOROPLASTIC"/>
    <property type="match status" value="1"/>
</dbReference>
<dbReference type="InterPro" id="IPR050161">
    <property type="entry name" value="Siro_Cobalamin_biosynth"/>
</dbReference>
<proteinExistence type="inferred from homology"/>
<evidence type="ECO:0000256" key="4">
    <source>
        <dbReference type="ARBA" id="ARBA00022691"/>
    </source>
</evidence>
<keyword evidence="9" id="KW-1185">Reference proteome</keyword>
<dbReference type="EMBL" id="LGKP01000012">
    <property type="protein sequence ID" value="KPL90463.1"/>
    <property type="molecule type" value="Genomic_DNA"/>
</dbReference>
<dbReference type="STRING" id="70996.SE18_07650"/>
<protein>
    <recommendedName>
        <fullName evidence="1">uroporphyrinogen-III C-methyltransferase</fullName>
        <ecNumber evidence="1">2.1.1.107</ecNumber>
    </recommendedName>
</protein>
<dbReference type="OrthoDB" id="9815856at2"/>
<dbReference type="InterPro" id="IPR003043">
    <property type="entry name" value="Uropor_MeTrfase_CS"/>
</dbReference>
<organism evidence="8 9">
    <name type="scientific">Herpetosiphon geysericola</name>
    <dbReference type="NCBI Taxonomy" id="70996"/>
    <lineage>
        <taxon>Bacteria</taxon>
        <taxon>Bacillati</taxon>
        <taxon>Chloroflexota</taxon>
        <taxon>Chloroflexia</taxon>
        <taxon>Herpetosiphonales</taxon>
        <taxon>Herpetosiphonaceae</taxon>
        <taxon>Herpetosiphon</taxon>
    </lineage>
</organism>
<dbReference type="PROSITE" id="PS00840">
    <property type="entry name" value="SUMT_2"/>
    <property type="match status" value="1"/>
</dbReference>
<dbReference type="PANTHER" id="PTHR45790">
    <property type="entry name" value="SIROHEME SYNTHASE-RELATED"/>
    <property type="match status" value="1"/>
</dbReference>
<dbReference type="FunFam" id="3.40.1010.10:FF:000001">
    <property type="entry name" value="Siroheme synthase"/>
    <property type="match status" value="1"/>
</dbReference>
<dbReference type="InterPro" id="IPR014776">
    <property type="entry name" value="4pyrrole_Mease_sub2"/>
</dbReference>
<evidence type="ECO:0000256" key="6">
    <source>
        <dbReference type="RuleBase" id="RU003960"/>
    </source>
</evidence>
<dbReference type="RefSeq" id="WP_054533840.1">
    <property type="nucleotide sequence ID" value="NZ_LGKP01000012.1"/>
</dbReference>
<evidence type="ECO:0000256" key="1">
    <source>
        <dbReference type="ARBA" id="ARBA00012162"/>
    </source>
</evidence>
<dbReference type="CDD" id="cd11642">
    <property type="entry name" value="SUMT"/>
    <property type="match status" value="1"/>
</dbReference>
<evidence type="ECO:0000313" key="9">
    <source>
        <dbReference type="Proteomes" id="UP000050277"/>
    </source>
</evidence>
<dbReference type="EC" id="2.1.1.107" evidence="1"/>
<feature type="domain" description="Tetrapyrrole methylase" evidence="7">
    <location>
        <begin position="7"/>
        <end position="218"/>
    </location>
</feature>
<dbReference type="FunFam" id="3.30.950.10:FF:000001">
    <property type="entry name" value="Siroheme synthase"/>
    <property type="match status" value="1"/>
</dbReference>
<sequence length="263" mass="27592">MTREGFVSLVGAGPGSADLITVKGLRRLQSADVIVFDALVLPELLAEARSDAELIPAGKRGGQHSASQDWINATLIEHAQRGKLVVRLKGGDPFVFGRGGEEAAALSAAGIAWEVVPGISSAIAAPAYAGIPVTHRDVASSVVFVTGHEDPTKPTSRINWQALAQGVDTLVFLMGISRITHTVASLIANGRPADTPTAVIRWGTTEQQKTVVAPLDQIEAAVKAAGISAPAILIVGEVVALREQLNWFESTVLEMPEVVRAFA</sequence>
<dbReference type="InterPro" id="IPR014777">
    <property type="entry name" value="4pyrrole_Mease_sub1"/>
</dbReference>
<dbReference type="Pfam" id="PF00590">
    <property type="entry name" value="TP_methylase"/>
    <property type="match status" value="1"/>
</dbReference>
<dbReference type="InterPro" id="IPR006366">
    <property type="entry name" value="CobA/CysG_C"/>
</dbReference>
<dbReference type="InterPro" id="IPR000878">
    <property type="entry name" value="4pyrrol_Mease"/>
</dbReference>
<keyword evidence="2 6" id="KW-0489">Methyltransferase</keyword>
<dbReference type="Proteomes" id="UP000050277">
    <property type="component" value="Unassembled WGS sequence"/>
</dbReference>
<dbReference type="Gene3D" id="3.30.950.10">
    <property type="entry name" value="Methyltransferase, Cobalt-precorrin-4 Transmethylase, Domain 2"/>
    <property type="match status" value="1"/>
</dbReference>
<evidence type="ECO:0000259" key="7">
    <source>
        <dbReference type="Pfam" id="PF00590"/>
    </source>
</evidence>
<comment type="similarity">
    <text evidence="6">Belongs to the precorrin methyltransferase family.</text>
</comment>
<dbReference type="GO" id="GO:0032259">
    <property type="term" value="P:methylation"/>
    <property type="evidence" value="ECO:0007669"/>
    <property type="project" value="UniProtKB-KW"/>
</dbReference>
<keyword evidence="4" id="KW-0949">S-adenosyl-L-methionine</keyword>
<dbReference type="AlphaFoldDB" id="A0A0P6YB19"/>
<dbReference type="NCBIfam" id="TIGR01469">
    <property type="entry name" value="cobA_cysG_Cterm"/>
    <property type="match status" value="1"/>
</dbReference>
<dbReference type="NCBIfam" id="NF004790">
    <property type="entry name" value="PRK06136.1"/>
    <property type="match status" value="1"/>
</dbReference>
<reference evidence="8 9" key="1">
    <citation type="submission" date="2015-07" db="EMBL/GenBank/DDBJ databases">
        <title>Whole genome sequence of Herpetosiphon geysericola DSM 7119.</title>
        <authorList>
            <person name="Hemp J."/>
            <person name="Ward L.M."/>
            <person name="Pace L.A."/>
            <person name="Fischer W.W."/>
        </authorList>
    </citation>
    <scope>NUCLEOTIDE SEQUENCE [LARGE SCALE GENOMIC DNA]</scope>
    <source>
        <strain evidence="8 9">DSM 7119</strain>
    </source>
</reference>
<dbReference type="GO" id="GO:0004851">
    <property type="term" value="F:uroporphyrin-III C-methyltransferase activity"/>
    <property type="evidence" value="ECO:0007669"/>
    <property type="project" value="UniProtKB-EC"/>
</dbReference>